<dbReference type="PANTHER" id="PTHR15967">
    <property type="entry name" value="E2F-ASSOCIATED PHOSPHOPROTEIN"/>
    <property type="match status" value="1"/>
</dbReference>
<proteinExistence type="predicted"/>
<dbReference type="WBParaSite" id="GPUH_0001225201-mRNA-1">
    <property type="protein sequence ID" value="GPUH_0001225201-mRNA-1"/>
    <property type="gene ID" value="GPUH_0001225201"/>
</dbReference>
<reference evidence="4" key="1">
    <citation type="submission" date="2016-06" db="UniProtKB">
        <authorList>
            <consortium name="WormBaseParasite"/>
        </authorList>
    </citation>
    <scope>IDENTIFICATION</scope>
</reference>
<dbReference type="PANTHER" id="PTHR15967:SF0">
    <property type="entry name" value="E2F-ASSOCIATED PHOSPHOPROTEIN"/>
    <property type="match status" value="1"/>
</dbReference>
<evidence type="ECO:0000313" key="4">
    <source>
        <dbReference type="WBParaSite" id="GPUH_0001225201-mRNA-1"/>
    </source>
</evidence>
<dbReference type="GO" id="GO:0005634">
    <property type="term" value="C:nucleus"/>
    <property type="evidence" value="ECO:0007669"/>
    <property type="project" value="TreeGrafter"/>
</dbReference>
<dbReference type="Pfam" id="PF10238">
    <property type="entry name" value="Eapp_C"/>
    <property type="match status" value="1"/>
</dbReference>
<evidence type="ECO:0000313" key="2">
    <source>
        <dbReference type="EMBL" id="VDN20105.1"/>
    </source>
</evidence>
<evidence type="ECO:0000313" key="3">
    <source>
        <dbReference type="Proteomes" id="UP000271098"/>
    </source>
</evidence>
<accession>A0A183DU47</accession>
<feature type="region of interest" description="Disordered" evidence="1">
    <location>
        <begin position="19"/>
        <end position="81"/>
    </location>
</feature>
<protein>
    <submittedName>
        <fullName evidence="4">E2F-associated phosphoprotein</fullName>
    </submittedName>
</protein>
<reference evidence="2 3" key="2">
    <citation type="submission" date="2018-11" db="EMBL/GenBank/DDBJ databases">
        <authorList>
            <consortium name="Pathogen Informatics"/>
        </authorList>
    </citation>
    <scope>NUCLEOTIDE SEQUENCE [LARGE SCALE GENOMIC DNA]</scope>
</reference>
<feature type="region of interest" description="Disordered" evidence="1">
    <location>
        <begin position="104"/>
        <end position="167"/>
    </location>
</feature>
<name>A0A183DU47_9BILA</name>
<organism evidence="4">
    <name type="scientific">Gongylonema pulchrum</name>
    <dbReference type="NCBI Taxonomy" id="637853"/>
    <lineage>
        <taxon>Eukaryota</taxon>
        <taxon>Metazoa</taxon>
        <taxon>Ecdysozoa</taxon>
        <taxon>Nematoda</taxon>
        <taxon>Chromadorea</taxon>
        <taxon>Rhabditida</taxon>
        <taxon>Spirurina</taxon>
        <taxon>Spiruromorpha</taxon>
        <taxon>Spiruroidea</taxon>
        <taxon>Gongylonematidae</taxon>
        <taxon>Gongylonema</taxon>
    </lineage>
</organism>
<keyword evidence="3" id="KW-1185">Reference proteome</keyword>
<dbReference type="AlphaFoldDB" id="A0A183DU47"/>
<dbReference type="Proteomes" id="UP000271098">
    <property type="component" value="Unassembled WGS sequence"/>
</dbReference>
<dbReference type="InterPro" id="IPR019370">
    <property type="entry name" value="E2F-assoc_phosphoprotein"/>
</dbReference>
<dbReference type="OrthoDB" id="122464at2759"/>
<feature type="compositionally biased region" description="Basic and acidic residues" evidence="1">
    <location>
        <begin position="54"/>
        <end position="65"/>
    </location>
</feature>
<gene>
    <name evidence="2" type="ORF">GPUH_LOCUS12238</name>
</gene>
<feature type="compositionally biased region" description="Basic and acidic residues" evidence="1">
    <location>
        <begin position="128"/>
        <end position="139"/>
    </location>
</feature>
<sequence length="200" mass="22612">MDDELNECFVAHASRMFRSSASRSAVKHTTDDDEMPALVSDTDEDAAEPQTADANRKQQQQDHSMEVSFASDTELRSAGEGKKCDELVASSSFDDENNLLRKAANKAAKTSKKHTADFYDSDEDDDNERWVRQHREQLKIVKARPSSTSQDSESPGAKNEDDEDAQTDAVLSCPACMSLLTRDCQRHELYREQYRYSFRS</sequence>
<feature type="compositionally biased region" description="Acidic residues" evidence="1">
    <location>
        <begin position="31"/>
        <end position="47"/>
    </location>
</feature>
<dbReference type="EMBL" id="UYRT01079156">
    <property type="protein sequence ID" value="VDN20105.1"/>
    <property type="molecule type" value="Genomic_DNA"/>
</dbReference>
<evidence type="ECO:0000256" key="1">
    <source>
        <dbReference type="SAM" id="MobiDB-lite"/>
    </source>
</evidence>